<evidence type="ECO:0000313" key="7">
    <source>
        <dbReference type="Proteomes" id="UP000229600"/>
    </source>
</evidence>
<accession>A0A2H0N5K6</accession>
<sequence>MIKKIVGALCFDDKGRILLMHRDNKPEIAFPNQWSLFGGHVEEGETDREAISREVEEETGLSGIPFDVCMENVSIPGIDCLYTFFQAHFLEPVAINLQEGQGYGFVSISYALEKMDLSDSARFALKNCV</sequence>
<dbReference type="PANTHER" id="PTHR43046:SF12">
    <property type="entry name" value="GDP-MANNOSE MANNOSYL HYDROLASE"/>
    <property type="match status" value="1"/>
</dbReference>
<proteinExistence type="inferred from homology"/>
<keyword evidence="2 4" id="KW-0378">Hydrolase</keyword>
<dbReference type="EMBL" id="PCWN01000007">
    <property type="protein sequence ID" value="PIR04184.1"/>
    <property type="molecule type" value="Genomic_DNA"/>
</dbReference>
<dbReference type="InterPro" id="IPR000086">
    <property type="entry name" value="NUDIX_hydrolase_dom"/>
</dbReference>
<protein>
    <recommendedName>
        <fullName evidence="5">Nudix hydrolase domain-containing protein</fullName>
    </recommendedName>
</protein>
<name>A0A2H0N5K6_9BACT</name>
<dbReference type="Gene3D" id="3.90.79.10">
    <property type="entry name" value="Nucleoside Triphosphate Pyrophosphohydrolase"/>
    <property type="match status" value="1"/>
</dbReference>
<evidence type="ECO:0000256" key="1">
    <source>
        <dbReference type="ARBA" id="ARBA00001946"/>
    </source>
</evidence>
<dbReference type="InterPro" id="IPR020476">
    <property type="entry name" value="Nudix_hydrolase"/>
</dbReference>
<evidence type="ECO:0000256" key="2">
    <source>
        <dbReference type="ARBA" id="ARBA00022801"/>
    </source>
</evidence>
<dbReference type="PROSITE" id="PS00893">
    <property type="entry name" value="NUDIX_BOX"/>
    <property type="match status" value="1"/>
</dbReference>
<gene>
    <name evidence="6" type="ORF">COV59_03300</name>
</gene>
<evidence type="ECO:0000256" key="3">
    <source>
        <dbReference type="ARBA" id="ARBA00022842"/>
    </source>
</evidence>
<dbReference type="PRINTS" id="PR00502">
    <property type="entry name" value="NUDIXFAMILY"/>
</dbReference>
<dbReference type="InterPro" id="IPR015797">
    <property type="entry name" value="NUDIX_hydrolase-like_dom_sf"/>
</dbReference>
<dbReference type="InterPro" id="IPR020084">
    <property type="entry name" value="NUDIX_hydrolase_CS"/>
</dbReference>
<dbReference type="PROSITE" id="PS51462">
    <property type="entry name" value="NUDIX"/>
    <property type="match status" value="1"/>
</dbReference>
<reference evidence="6 7" key="1">
    <citation type="submission" date="2017-09" db="EMBL/GenBank/DDBJ databases">
        <title>Depth-based differentiation of microbial function through sediment-hosted aquifers and enrichment of novel symbionts in the deep terrestrial subsurface.</title>
        <authorList>
            <person name="Probst A.J."/>
            <person name="Ladd B."/>
            <person name="Jarett J.K."/>
            <person name="Geller-Mcgrath D.E."/>
            <person name="Sieber C.M."/>
            <person name="Emerson J.B."/>
            <person name="Anantharaman K."/>
            <person name="Thomas B.C."/>
            <person name="Malmstrom R."/>
            <person name="Stieglmeier M."/>
            <person name="Klingl A."/>
            <person name="Woyke T."/>
            <person name="Ryan C.M."/>
            <person name="Banfield J.F."/>
        </authorList>
    </citation>
    <scope>NUCLEOTIDE SEQUENCE [LARGE SCALE GENOMIC DNA]</scope>
    <source>
        <strain evidence="6">CG11_big_fil_rev_8_21_14_0_20_39_34</strain>
    </source>
</reference>
<evidence type="ECO:0000313" key="6">
    <source>
        <dbReference type="EMBL" id="PIR04184.1"/>
    </source>
</evidence>
<comment type="similarity">
    <text evidence="4">Belongs to the Nudix hydrolase family.</text>
</comment>
<keyword evidence="3" id="KW-0460">Magnesium</keyword>
<organism evidence="6 7">
    <name type="scientific">Candidatus Magasanikbacteria bacterium CG11_big_fil_rev_8_21_14_0_20_39_34</name>
    <dbReference type="NCBI Taxonomy" id="1974653"/>
    <lineage>
        <taxon>Bacteria</taxon>
        <taxon>Candidatus Magasanikiibacteriota</taxon>
    </lineage>
</organism>
<dbReference type="AlphaFoldDB" id="A0A2H0N5K6"/>
<evidence type="ECO:0000256" key="4">
    <source>
        <dbReference type="RuleBase" id="RU003476"/>
    </source>
</evidence>
<comment type="caution">
    <text evidence="6">The sequence shown here is derived from an EMBL/GenBank/DDBJ whole genome shotgun (WGS) entry which is preliminary data.</text>
</comment>
<feature type="domain" description="Nudix hydrolase" evidence="5">
    <location>
        <begin position="1"/>
        <end position="129"/>
    </location>
</feature>
<dbReference type="PANTHER" id="PTHR43046">
    <property type="entry name" value="GDP-MANNOSE MANNOSYL HYDROLASE"/>
    <property type="match status" value="1"/>
</dbReference>
<comment type="cofactor">
    <cofactor evidence="1">
        <name>Mg(2+)</name>
        <dbReference type="ChEBI" id="CHEBI:18420"/>
    </cofactor>
</comment>
<dbReference type="GO" id="GO:0016787">
    <property type="term" value="F:hydrolase activity"/>
    <property type="evidence" value="ECO:0007669"/>
    <property type="project" value="UniProtKB-KW"/>
</dbReference>
<dbReference type="SUPFAM" id="SSF55811">
    <property type="entry name" value="Nudix"/>
    <property type="match status" value="1"/>
</dbReference>
<dbReference type="Pfam" id="PF00293">
    <property type="entry name" value="NUDIX"/>
    <property type="match status" value="1"/>
</dbReference>
<dbReference type="Proteomes" id="UP000229600">
    <property type="component" value="Unassembled WGS sequence"/>
</dbReference>
<evidence type="ECO:0000259" key="5">
    <source>
        <dbReference type="PROSITE" id="PS51462"/>
    </source>
</evidence>